<evidence type="ECO:0008006" key="4">
    <source>
        <dbReference type="Google" id="ProtNLM"/>
    </source>
</evidence>
<dbReference type="OrthoDB" id="1938712at2759"/>
<proteinExistence type="predicted"/>
<name>A0A225WJ91_9STRA</name>
<reference evidence="3" key="1">
    <citation type="submission" date="2017-03" db="EMBL/GenBank/DDBJ databases">
        <title>Phytopthora megakarya and P. palmivora, two closely related causual agents of cacao black pod achieved similar genome size and gene model numbers by different mechanisms.</title>
        <authorList>
            <person name="Ali S."/>
            <person name="Shao J."/>
            <person name="Larry D.J."/>
            <person name="Kronmiller B."/>
            <person name="Shen D."/>
            <person name="Strem M.D."/>
            <person name="Melnick R.L."/>
            <person name="Guiltinan M.J."/>
            <person name="Tyler B.M."/>
            <person name="Meinhardt L.W."/>
            <person name="Bailey B.A."/>
        </authorList>
    </citation>
    <scope>NUCLEOTIDE SEQUENCE [LARGE SCALE GENOMIC DNA]</scope>
    <source>
        <strain evidence="3">zdho120</strain>
    </source>
</reference>
<gene>
    <name evidence="2" type="ORF">PHMEG_0008764</name>
</gene>
<feature type="compositionally biased region" description="Basic residues" evidence="1">
    <location>
        <begin position="36"/>
        <end position="49"/>
    </location>
</feature>
<dbReference type="AlphaFoldDB" id="A0A225WJ91"/>
<comment type="caution">
    <text evidence="2">The sequence shown here is derived from an EMBL/GenBank/DDBJ whole genome shotgun (WGS) entry which is preliminary data.</text>
</comment>
<accession>A0A225WJ91</accession>
<evidence type="ECO:0000256" key="1">
    <source>
        <dbReference type="SAM" id="MobiDB-lite"/>
    </source>
</evidence>
<protein>
    <recommendedName>
        <fullName evidence="4">Reverse transcriptase</fullName>
    </recommendedName>
</protein>
<sequence length="92" mass="10734">MLSNGHRITFVYHQTKICEIRFSSSITTQSHEATRPTKRKQSSRGKRPGYLHPLEIPEYRWCDISMDILVRLPETTSSKFDSILVIVDRLTK</sequence>
<keyword evidence="3" id="KW-1185">Reference proteome</keyword>
<dbReference type="EMBL" id="NBNE01000775">
    <property type="protein sequence ID" value="OWZ17318.1"/>
    <property type="molecule type" value="Genomic_DNA"/>
</dbReference>
<organism evidence="2 3">
    <name type="scientific">Phytophthora megakarya</name>
    <dbReference type="NCBI Taxonomy" id="4795"/>
    <lineage>
        <taxon>Eukaryota</taxon>
        <taxon>Sar</taxon>
        <taxon>Stramenopiles</taxon>
        <taxon>Oomycota</taxon>
        <taxon>Peronosporomycetes</taxon>
        <taxon>Peronosporales</taxon>
        <taxon>Peronosporaceae</taxon>
        <taxon>Phytophthora</taxon>
    </lineage>
</organism>
<dbReference type="Proteomes" id="UP000198211">
    <property type="component" value="Unassembled WGS sequence"/>
</dbReference>
<evidence type="ECO:0000313" key="3">
    <source>
        <dbReference type="Proteomes" id="UP000198211"/>
    </source>
</evidence>
<evidence type="ECO:0000313" key="2">
    <source>
        <dbReference type="EMBL" id="OWZ17318.1"/>
    </source>
</evidence>
<feature type="region of interest" description="Disordered" evidence="1">
    <location>
        <begin position="27"/>
        <end position="51"/>
    </location>
</feature>